<organism evidence="2 3">
    <name type="scientific">Glycomyces albidus</name>
    <dbReference type="NCBI Taxonomy" id="2656774"/>
    <lineage>
        <taxon>Bacteria</taxon>
        <taxon>Bacillati</taxon>
        <taxon>Actinomycetota</taxon>
        <taxon>Actinomycetes</taxon>
        <taxon>Glycomycetales</taxon>
        <taxon>Glycomycetaceae</taxon>
        <taxon>Glycomyces</taxon>
    </lineage>
</organism>
<keyword evidence="3" id="KW-1185">Reference proteome</keyword>
<name>A0A6L5G3K1_9ACTN</name>
<sequence length="255" mass="25085">MTGMAAVLEVEARKAAAALVLRVGGAALAAGTAVLAAVLAAAVRSGNEQVTAKLGVFAAAAGWDLLVVVATQVVGAGAVLAFGVTLGWSFGREFTDGTVNGLTAIPVSRPAIVAAKLIVHLVWTVAVASALTGLVTAAGLAAGLGAPDAHAAASLMRLFALTVLSGLVATPAAWAATLGRGPLPGVAAAIGLIVAAQVAVVAFPAGGAWLPIAAPALWAMRPEAVTAAQLLLTPAFALAFAALTVASWRRLQLDR</sequence>
<feature type="transmembrane region" description="Helical" evidence="1">
    <location>
        <begin position="188"/>
        <end position="212"/>
    </location>
</feature>
<reference evidence="2 3" key="1">
    <citation type="submission" date="2019-10" db="EMBL/GenBank/DDBJ databases">
        <title>Glycomyces albidus sp. nov., a novel actinomycete isolated from rhizosphere soil of wheat (Triticum aestivum L.).</title>
        <authorList>
            <person name="Qian L."/>
        </authorList>
    </citation>
    <scope>NUCLEOTIDE SEQUENCE [LARGE SCALE GENOMIC DNA]</scope>
    <source>
        <strain evidence="2 3">NEAU-7082</strain>
    </source>
</reference>
<accession>A0A6L5G3K1</accession>
<evidence type="ECO:0000256" key="1">
    <source>
        <dbReference type="SAM" id="Phobius"/>
    </source>
</evidence>
<dbReference type="Pfam" id="PF12730">
    <property type="entry name" value="ABC2_membrane_4"/>
    <property type="match status" value="1"/>
</dbReference>
<gene>
    <name evidence="2" type="ORF">GFD30_01430</name>
</gene>
<feature type="transmembrane region" description="Helical" evidence="1">
    <location>
        <begin position="224"/>
        <end position="248"/>
    </location>
</feature>
<feature type="transmembrane region" description="Helical" evidence="1">
    <location>
        <begin position="54"/>
        <end position="82"/>
    </location>
</feature>
<keyword evidence="1" id="KW-0472">Membrane</keyword>
<dbReference type="RefSeq" id="WP_153023422.1">
    <property type="nucleotide sequence ID" value="NZ_WIAO01000001.1"/>
</dbReference>
<keyword evidence="1" id="KW-1133">Transmembrane helix</keyword>
<feature type="transmembrane region" description="Helical" evidence="1">
    <location>
        <begin position="158"/>
        <end position="176"/>
    </location>
</feature>
<dbReference type="Proteomes" id="UP000477750">
    <property type="component" value="Unassembled WGS sequence"/>
</dbReference>
<comment type="caution">
    <text evidence="2">The sequence shown here is derived from an EMBL/GenBank/DDBJ whole genome shotgun (WGS) entry which is preliminary data.</text>
</comment>
<evidence type="ECO:0000313" key="2">
    <source>
        <dbReference type="EMBL" id="MQM24245.1"/>
    </source>
</evidence>
<feature type="transmembrane region" description="Helical" evidence="1">
    <location>
        <begin position="20"/>
        <end position="42"/>
    </location>
</feature>
<evidence type="ECO:0000313" key="3">
    <source>
        <dbReference type="Proteomes" id="UP000477750"/>
    </source>
</evidence>
<protein>
    <submittedName>
        <fullName evidence="2">ABC transporter permease</fullName>
    </submittedName>
</protein>
<proteinExistence type="predicted"/>
<dbReference type="AlphaFoldDB" id="A0A6L5G3K1"/>
<keyword evidence="1" id="KW-0812">Transmembrane</keyword>
<feature type="transmembrane region" description="Helical" evidence="1">
    <location>
        <begin position="117"/>
        <end position="146"/>
    </location>
</feature>
<dbReference type="EMBL" id="WIAO01000001">
    <property type="protein sequence ID" value="MQM24245.1"/>
    <property type="molecule type" value="Genomic_DNA"/>
</dbReference>